<feature type="compositionally biased region" description="Polar residues" evidence="4">
    <location>
        <begin position="1746"/>
        <end position="1760"/>
    </location>
</feature>
<feature type="region of interest" description="Disordered" evidence="4">
    <location>
        <begin position="1705"/>
        <end position="1779"/>
    </location>
</feature>
<dbReference type="Pfam" id="PF23317">
    <property type="entry name" value="YVC1_C"/>
    <property type="match status" value="1"/>
</dbReference>
<evidence type="ECO:0000256" key="1">
    <source>
        <dbReference type="ARBA" id="ARBA00022737"/>
    </source>
</evidence>
<keyword evidence="8" id="KW-1185">Reference proteome</keyword>
<feature type="compositionally biased region" description="Low complexity" evidence="4">
    <location>
        <begin position="1558"/>
        <end position="1569"/>
    </location>
</feature>
<feature type="compositionally biased region" description="Basic and acidic residues" evidence="4">
    <location>
        <begin position="1120"/>
        <end position="1134"/>
    </location>
</feature>
<dbReference type="InterPro" id="IPR003169">
    <property type="entry name" value="GYF"/>
</dbReference>
<dbReference type="InterPro" id="IPR011990">
    <property type="entry name" value="TPR-like_helical_dom_sf"/>
</dbReference>
<keyword evidence="3" id="KW-0175">Coiled coil</keyword>
<feature type="compositionally biased region" description="Polar residues" evidence="4">
    <location>
        <begin position="680"/>
        <end position="716"/>
    </location>
</feature>
<dbReference type="InterPro" id="IPR035445">
    <property type="entry name" value="GYF-like_dom_sf"/>
</dbReference>
<dbReference type="SMART" id="SM00444">
    <property type="entry name" value="GYF"/>
    <property type="match status" value="1"/>
</dbReference>
<dbReference type="PANTHER" id="PTHR16193">
    <property type="entry name" value="TETRATRICOPEPTIDE REPEAT PROTEIN 27"/>
    <property type="match status" value="1"/>
</dbReference>
<feature type="compositionally biased region" description="Polar residues" evidence="4">
    <location>
        <begin position="1590"/>
        <end position="1602"/>
    </location>
</feature>
<dbReference type="InterPro" id="IPR056337">
    <property type="entry name" value="LHD_YVC1"/>
</dbReference>
<feature type="region of interest" description="Disordered" evidence="4">
    <location>
        <begin position="639"/>
        <end position="716"/>
    </location>
</feature>
<gene>
    <name evidence="7" type="ORF">BN1708_007463</name>
</gene>
<evidence type="ECO:0000259" key="6">
    <source>
        <dbReference type="PROSITE" id="PS50829"/>
    </source>
</evidence>
<feature type="transmembrane region" description="Helical" evidence="5">
    <location>
        <begin position="449"/>
        <end position="470"/>
    </location>
</feature>
<feature type="region of interest" description="Disordered" evidence="4">
    <location>
        <begin position="1507"/>
        <end position="1621"/>
    </location>
</feature>
<feature type="transmembrane region" description="Helical" evidence="5">
    <location>
        <begin position="275"/>
        <end position="293"/>
    </location>
</feature>
<feature type="compositionally biased region" description="Basic residues" evidence="4">
    <location>
        <begin position="2127"/>
        <end position="2140"/>
    </location>
</feature>
<proteinExistence type="predicted"/>
<sequence length="3183" mass="342072">MSTTNLFSSCYPPVSFRTNTVPRAYKRVYHPNPVLPRYSDEQAEAAISAPDVTKVALKLRHLIEAAIPCELDEADITKAHSGIITTKVIKAAKEAGGTEHRSCVVFGLLVCKRWFKHQALVELWDADMHLVRSTACEVIAKRIIEAEDDLNYLLHQVLLHRYSIIVDGEATIAANVIEKAVDLHAVSVIGSSGYQKCISYLWKGWLVQDEDDPTTFVDYKDKDNIDFFVHLDPDRIRVPMFQNATQLIISIIYLVFYTISVNTPNPGGELDVAELLLYVFTVGFICEELTKFWKAGRHILGFWNALNGVLYSLVTVSFILRMVALAHPLRDDDEKNTNDPRQYYNELSYSFLAFSAPLFWSRLLLYLDTFRFFGAMLVVLKVMMKESIIFFALLAVLIIGFLQAFVGLDAAEDMAVDDYALIFKAMANAIMQSPDMDVFDEFSPPFGTILYYFFTFIVMVILLNILIALYNSAYEDIYQNANDEFLALFAQKTMQFVRAPDENVYIPPFNLVEMVVIALVGWWMPKERFEHLNDIVMAVFYSPVLLIAAYAETRTAKEIQRNRSNGEEDDDVVEEWEQMAGELDFEADGWDKICDSAKSNVEVEPAVQEVRKLKEEIDELKKLILEISKAVGAGKGNAATDLVSFDGEGAKDDGAKKPKDGTAPGSSSEVEARSGGRANGTLTFRRSSTTPGQTSHSATPSDQAFPQTPLEPTTPSVAGVASYDFASQPAQYAKQSILNLFQDAATQQESSEVLEPGWTPGHANGNSSRGWGKTGHTHAIQDPNSCWLPAASNGPNSSRHLSAEEKEVRLPGSFVTLPAPHADPVSQAFASDVNSPLKPPNQQQKEGAQQGGTNGRKTSVSHGSGGPGFGVASPTSASRPSTRRRETTDSNPFAAGGVSSPATARLNRDDSGFLFGRKGGEAKDQDLSEEEGGAPPSRGTPQGRGGFGGLLRSNTAGAPIAGTNISSLWGQSNPPPPSSGMGNFGQFALPTPTALGGSVRGGSRFANLIPGKEGAEDAGGAKQAETPGGTADRSWRSRPRTDTDPFGDDSLSGSAALGGAKDTSPPPMPNPATSNMGVFETPVKGSTGDFGMSGLNLGQHGEHDQGPVSPSETNPYRSPPAERGEDHDESDKRHGAGIGAEQPSNFSTLSRGFPAHPFADGSDRSQTSSAGPKPYPSLSNLTGWPAPNPVGTPDRERQGFPGAAFGNSLFNPMGGELQSPGLSSIGGGVFGPPSAGGIGAAGSLGRSKLGSLFPAAMQAQMQGHEQHENLSDSLPDLRQSNPLGAIGRNNFAPHRDTESPMRTGRGVFEDLFPSSADSRAHNNVFGTPGEMPGGPLGGGPQSYTPINTSTSDLPSNQQRQMVMPDRMRWVYLDPQGQIQGPFTGLEMNDWYKANFFTPDLRVKKVEDSDFEPLGQLIRRIGNSREPFLVPQIGVPHGPPSANGPFSPATPGGVVPPLSGLFPSFGRTLTAEEQNNLERRKQEEQFAMAQQREVMMRQQAITRIQPGGIQGSLHHHSSAHSLQSQPSFGSIASPIGAPLQQPPTSNMAPGSGYYDGASQQQQQQQQQQQGNGQGPVGAGQDPFREDDMPTVNANHSNAPSQGSFFPPQPIGGAQGNDNHVRANLPGTEQLAEDDEGFRERLKEFEGLRAERDAAEQKAAQADIPQQSIEEDHAAVVEQSSHRKLTEQEIDEGQLLSLTQQVQKAQAAAAKSATSGLPMPFPPPIPQSGTPLPAPTAQRVRSGLPEQYSRSQTGTPDTSSVTEPPPLAPWAKEATPAERKGPSLKEIQEMEARTAAKAEEAAAAARKQALEMEAASLREREKATAIATGLPTTSTWGNGSPVAAASPWTKPGPVKAAPGINLTAKQRTLADIQREEEARKEKARAAAVQSGAVSAAGKRYADLALRTGGGNPPGLAQQGAPAAAGAPVGPGWATVGAGGKVKTPGGVAVAQSPVRSVSTTNVKPVSSTPKPVVARPVASSVNVAAGKTDVAMDEFNKWLHRELTRGGIHGVDIDTFAAMLMILPAETSVIADAIYANSKTMNGAHFAEEFVRRKRRADQGIVEKQPTSAGAESKTAASSSGWSEVAKKSGAKEASAPTAETNMQGAAFKVVSGRKKGLPGADKAGQPSPHHHHHRHPHHHHITITAAGSFSVTQQQQQQPSWQPSAMADAQPSTATPQGLAAKVAAGSYVKVLSSEPAKTLIKAFTQSLKTATPQAEPTTHTDEQESLTIAVAALNAFLQSNVTGPVLENARPVTDLFVAGHADVKTLRRACLVDLQVDGVAPYAHIPHIELFAFARRVAAAVTTLSETAPLALHAATTISLSWLRLRLAVWHYRLLAQPSLSGASFAKTSQWIDVPSLAETVTASLGRVRRQLFGDGHDDDVWALASAEGVAWARQDKVQFLLEAANAWIMLGRDDKAREALGEATRLNRFEFALSGALGKRTRFQEKSISQLVVLARSATHETEDTVTADEGDADVEAKPDALALNDDTLLEKIDFSDGRDGDAAQSASLPAALVDIMPDEQPQLAPLDQIILLTEATLKDSFSPVDTLTSEEVLPYAVRVVSEKSTNWQIYTQALLVRSRIEMHRSRTIERGVLQMQAVVDQVVVDTEQPAEAKAEDEEKKDDADVPAIAVTAPDQVPEPDADKPTTFFRAADASDSAPAHVRLQYIHALASPPRWHLESELAYSWAHVGSLVSALEIFKRLRLWAEVALCLATAAAASHDDESGRGSGGEEKAKGIMRWRLFHATGTTSPVDPDAEDLPDDVVHLTPAHFSGPERSPAVPNAPRLFCILGDLEQDPSHYLRAWEISNHRFARAQKSLGEYHLAKKDLRAAREAYALAVGSNRLSPELWSRLGDIDLRLGRPGDAAEAYRRAIAAAGDPIGGEDARTWSNLGSALWSQYLQVIDDLRAELKDAKLEDAPVPVLADDEEGDATAATKESKKTQQDPEVILAQSLAAYKRGATLSQDNWRIWDNVLTLATRSHPPAYTDVLHALRALVRIRASETALDAAVLRALVQDALISQPKQDMDGSSSTTGVYEPPRGTLARAVAFFLEDAVVPLITTRSELWEIVARVRAWRRDYKGAVDAAEKGWRTAMGSASALGASDGGTAKSWLEDEEAWGEVVSRTDELVGVLENYGSLAEGVGERWKGKARSAVRSVMGKAKTAWEGSEGWKVLERLAEGLA</sequence>
<feature type="region of interest" description="Disordered" evidence="4">
    <location>
        <begin position="2058"/>
        <end position="2172"/>
    </location>
</feature>
<dbReference type="SMART" id="SM00028">
    <property type="entry name" value="TPR"/>
    <property type="match status" value="3"/>
</dbReference>
<keyword evidence="2" id="KW-0802">TPR repeat</keyword>
<feature type="compositionally biased region" description="Polar residues" evidence="4">
    <location>
        <begin position="828"/>
        <end position="847"/>
    </location>
</feature>
<feature type="compositionally biased region" description="Basic and acidic residues" evidence="4">
    <location>
        <begin position="648"/>
        <end position="660"/>
    </location>
</feature>
<organism evidence="7 8">
    <name type="scientific">Verticillium longisporum</name>
    <name type="common">Verticillium dahliae var. longisporum</name>
    <dbReference type="NCBI Taxonomy" id="100787"/>
    <lineage>
        <taxon>Eukaryota</taxon>
        <taxon>Fungi</taxon>
        <taxon>Dikarya</taxon>
        <taxon>Ascomycota</taxon>
        <taxon>Pezizomycotina</taxon>
        <taxon>Sordariomycetes</taxon>
        <taxon>Hypocreomycetidae</taxon>
        <taxon>Glomerellales</taxon>
        <taxon>Plectosphaerellaceae</taxon>
        <taxon>Verticillium</taxon>
    </lineage>
</organism>
<dbReference type="PROSITE" id="PS50829">
    <property type="entry name" value="GYF"/>
    <property type="match status" value="1"/>
</dbReference>
<evidence type="ECO:0000256" key="2">
    <source>
        <dbReference type="ARBA" id="ARBA00022803"/>
    </source>
</evidence>
<dbReference type="STRING" id="100787.A0A0G4MTN4"/>
<feature type="transmembrane region" description="Helical" evidence="5">
    <location>
        <begin position="305"/>
        <end position="327"/>
    </location>
</feature>
<dbReference type="InterPro" id="IPR019734">
    <property type="entry name" value="TPR_rpt"/>
</dbReference>
<evidence type="ECO:0000313" key="8">
    <source>
        <dbReference type="Proteomes" id="UP000044602"/>
    </source>
</evidence>
<feature type="region of interest" description="Disordered" evidence="4">
    <location>
        <begin position="748"/>
        <end position="1203"/>
    </location>
</feature>
<dbReference type="Gene3D" id="3.30.1490.40">
    <property type="match status" value="1"/>
</dbReference>
<feature type="compositionally biased region" description="Polar residues" evidence="4">
    <location>
        <begin position="2063"/>
        <end position="2080"/>
    </location>
</feature>
<keyword evidence="5" id="KW-0472">Membrane</keyword>
<feature type="coiled-coil region" evidence="3">
    <location>
        <begin position="603"/>
        <end position="630"/>
    </location>
</feature>
<dbReference type="CDD" id="cd00072">
    <property type="entry name" value="GYF"/>
    <property type="match status" value="1"/>
</dbReference>
<reference evidence="7 8" key="1">
    <citation type="submission" date="2015-05" db="EMBL/GenBank/DDBJ databases">
        <authorList>
            <person name="Wang D.B."/>
            <person name="Wang M."/>
        </authorList>
    </citation>
    <scope>NUCLEOTIDE SEQUENCE [LARGE SCALE GENOMIC DNA]</scope>
    <source>
        <strain evidence="7">VL1</strain>
    </source>
</reference>
<dbReference type="Proteomes" id="UP000044602">
    <property type="component" value="Unassembled WGS sequence"/>
</dbReference>
<protein>
    <recommendedName>
        <fullName evidence="6">GYF domain-containing protein</fullName>
    </recommendedName>
</protein>
<dbReference type="PANTHER" id="PTHR16193:SF0">
    <property type="entry name" value="TETRATRICOPEPTIDE REPEAT PROTEIN 27"/>
    <property type="match status" value="1"/>
</dbReference>
<dbReference type="EMBL" id="CVQH01024861">
    <property type="protein sequence ID" value="CRK37661.1"/>
    <property type="molecule type" value="Genomic_DNA"/>
</dbReference>
<name>A0A0G4MTN4_VERLO</name>
<feature type="transmembrane region" description="Helical" evidence="5">
    <location>
        <begin position="388"/>
        <end position="408"/>
    </location>
</feature>
<evidence type="ECO:0000313" key="7">
    <source>
        <dbReference type="EMBL" id="CRK37661.1"/>
    </source>
</evidence>
<keyword evidence="1" id="KW-0677">Repeat</keyword>
<dbReference type="SUPFAM" id="SSF55277">
    <property type="entry name" value="GYF domain"/>
    <property type="match status" value="1"/>
</dbReference>
<feature type="region of interest" description="Disordered" evidence="4">
    <location>
        <begin position="1282"/>
        <end position="1301"/>
    </location>
</feature>
<keyword evidence="5" id="KW-1133">Transmembrane helix</keyword>
<feature type="region of interest" description="Disordered" evidence="4">
    <location>
        <begin position="2925"/>
        <end position="2944"/>
    </location>
</feature>
<evidence type="ECO:0000256" key="5">
    <source>
        <dbReference type="SAM" id="Phobius"/>
    </source>
</evidence>
<evidence type="ECO:0000256" key="4">
    <source>
        <dbReference type="SAM" id="MobiDB-lite"/>
    </source>
</evidence>
<evidence type="ECO:0000256" key="3">
    <source>
        <dbReference type="SAM" id="Coils"/>
    </source>
</evidence>
<feature type="domain" description="GYF" evidence="6">
    <location>
        <begin position="1366"/>
        <end position="1414"/>
    </location>
</feature>
<dbReference type="Pfam" id="PF23190">
    <property type="entry name" value="LHD_TRPY1"/>
    <property type="match status" value="1"/>
</dbReference>
<keyword evidence="5" id="KW-0812">Transmembrane</keyword>
<dbReference type="InterPro" id="IPR056336">
    <property type="entry name" value="YVC1_C"/>
</dbReference>
<dbReference type="Pfam" id="PF02213">
    <property type="entry name" value="GYF"/>
    <property type="match status" value="1"/>
</dbReference>
<accession>A0A0G4MTN4</accession>
<feature type="compositionally biased region" description="Basic and acidic residues" evidence="4">
    <location>
        <begin position="1033"/>
        <end position="1043"/>
    </location>
</feature>
<dbReference type="Gene3D" id="1.25.40.10">
    <property type="entry name" value="Tetratricopeptide repeat domain"/>
    <property type="match status" value="1"/>
</dbReference>
<dbReference type="InterPro" id="IPR044244">
    <property type="entry name" value="TTC27/Emw1"/>
</dbReference>
<feature type="transmembrane region" description="Helical" evidence="5">
    <location>
        <begin position="244"/>
        <end position="263"/>
    </location>
</feature>
<dbReference type="SUPFAM" id="SSF48452">
    <property type="entry name" value="TPR-like"/>
    <property type="match status" value="1"/>
</dbReference>